<dbReference type="AlphaFoldDB" id="A0A2D0KX44"/>
<evidence type="ECO:0000313" key="2">
    <source>
        <dbReference type="Proteomes" id="UP000221101"/>
    </source>
</evidence>
<dbReference type="EMBL" id="NJCX01000055">
    <property type="protein sequence ID" value="PHM68019.1"/>
    <property type="molecule type" value="Genomic_DNA"/>
</dbReference>
<name>A0A2D0KX44_9GAMM</name>
<comment type="caution">
    <text evidence="1">The sequence shown here is derived from an EMBL/GenBank/DDBJ whole genome shotgun (WGS) entry which is preliminary data.</text>
</comment>
<organism evidence="1 2">
    <name type="scientific">Xenorhabdus kozodoii</name>
    <dbReference type="NCBI Taxonomy" id="351676"/>
    <lineage>
        <taxon>Bacteria</taxon>
        <taxon>Pseudomonadati</taxon>
        <taxon>Pseudomonadota</taxon>
        <taxon>Gammaproteobacteria</taxon>
        <taxon>Enterobacterales</taxon>
        <taxon>Morganellaceae</taxon>
        <taxon>Xenorhabdus</taxon>
    </lineage>
</organism>
<reference evidence="1 2" key="1">
    <citation type="journal article" date="2017" name="Nat. Microbiol.">
        <title>Natural product diversity associated with the nematode symbionts Photorhabdus and Xenorhabdus.</title>
        <authorList>
            <person name="Tobias N.J."/>
            <person name="Wolff H."/>
            <person name="Djahanschiri B."/>
            <person name="Grundmann F."/>
            <person name="Kronenwerth M."/>
            <person name="Shi Y.M."/>
            <person name="Simonyi S."/>
            <person name="Grun P."/>
            <person name="Shapiro-Ilan D."/>
            <person name="Pidot S.J."/>
            <person name="Stinear T.P."/>
            <person name="Ebersberger I."/>
            <person name="Bode H.B."/>
        </authorList>
    </citation>
    <scope>NUCLEOTIDE SEQUENCE [LARGE SCALE GENOMIC DNA]</scope>
    <source>
        <strain evidence="1 2">DSM 17907</strain>
    </source>
</reference>
<keyword evidence="2" id="KW-1185">Reference proteome</keyword>
<accession>A0A2D0KX44</accession>
<proteinExistence type="predicted"/>
<sequence length="45" mass="5318">MVTDQMMEAQRQQPFILCRIKGDICDEQRRVIQVNTVLAWIGVRQ</sequence>
<evidence type="ECO:0000313" key="1">
    <source>
        <dbReference type="EMBL" id="PHM68019.1"/>
    </source>
</evidence>
<gene>
    <name evidence="1" type="ORF">Xkoz_03775</name>
</gene>
<dbReference type="Proteomes" id="UP000221101">
    <property type="component" value="Unassembled WGS sequence"/>
</dbReference>
<protein>
    <submittedName>
        <fullName evidence="1">Uncharacterized protein</fullName>
    </submittedName>
</protein>